<gene>
    <name evidence="2" type="ORF">GCK72_001427</name>
</gene>
<name>A0A6A5HMY2_CAERE</name>
<comment type="caution">
    <text evidence="2">The sequence shown here is derived from an EMBL/GenBank/DDBJ whole genome shotgun (WGS) entry which is preliminary data.</text>
</comment>
<dbReference type="EMBL" id="WUAV01000001">
    <property type="protein sequence ID" value="KAF1769610.1"/>
    <property type="molecule type" value="Genomic_DNA"/>
</dbReference>
<evidence type="ECO:0000313" key="3">
    <source>
        <dbReference type="Proteomes" id="UP000483820"/>
    </source>
</evidence>
<feature type="region of interest" description="Disordered" evidence="1">
    <location>
        <begin position="75"/>
        <end position="110"/>
    </location>
</feature>
<reference evidence="2 3" key="1">
    <citation type="submission" date="2019-12" db="EMBL/GenBank/DDBJ databases">
        <title>Chromosome-level assembly of the Caenorhabditis remanei genome.</title>
        <authorList>
            <person name="Teterina A.A."/>
            <person name="Willis J.H."/>
            <person name="Phillips P.C."/>
        </authorList>
    </citation>
    <scope>NUCLEOTIDE SEQUENCE [LARGE SCALE GENOMIC DNA]</scope>
    <source>
        <strain evidence="2 3">PX506</strain>
        <tissue evidence="2">Whole organism</tissue>
    </source>
</reference>
<dbReference type="Proteomes" id="UP000483820">
    <property type="component" value="Chromosome I"/>
</dbReference>
<protein>
    <submittedName>
        <fullName evidence="2">Uncharacterized protein</fullName>
    </submittedName>
</protein>
<dbReference type="GeneID" id="9802955"/>
<organism evidence="2 3">
    <name type="scientific">Caenorhabditis remanei</name>
    <name type="common">Caenorhabditis vulgaris</name>
    <dbReference type="NCBI Taxonomy" id="31234"/>
    <lineage>
        <taxon>Eukaryota</taxon>
        <taxon>Metazoa</taxon>
        <taxon>Ecdysozoa</taxon>
        <taxon>Nematoda</taxon>
        <taxon>Chromadorea</taxon>
        <taxon>Rhabditida</taxon>
        <taxon>Rhabditina</taxon>
        <taxon>Rhabditomorpha</taxon>
        <taxon>Rhabditoidea</taxon>
        <taxon>Rhabditidae</taxon>
        <taxon>Peloderinae</taxon>
        <taxon>Caenorhabditis</taxon>
    </lineage>
</organism>
<feature type="compositionally biased region" description="Polar residues" evidence="1">
    <location>
        <begin position="93"/>
        <end position="108"/>
    </location>
</feature>
<proteinExistence type="predicted"/>
<dbReference type="KEGG" id="crq:GCK72_001427"/>
<evidence type="ECO:0000256" key="1">
    <source>
        <dbReference type="SAM" id="MobiDB-lite"/>
    </source>
</evidence>
<evidence type="ECO:0000313" key="2">
    <source>
        <dbReference type="EMBL" id="KAF1769610.1"/>
    </source>
</evidence>
<sequence length="161" mass="18158">MSDNIGPKELSNAFKYLLAYQLDSIASDGVMPSAHGALHKLLCSCYSKNTEVVDIYGGDNEQENQEQYTKRAITSSPSENNNMKKAILPAPSSPSQFPTSSELSTTIQKVDELKKRKDEMRKKEKEEKQQSPIIVEVYDDTPHSKVCILLFFGRKYRNSYG</sequence>
<dbReference type="AlphaFoldDB" id="A0A6A5HMY2"/>
<accession>A0A6A5HMY2</accession>
<dbReference type="CTD" id="9802955"/>
<dbReference type="RefSeq" id="XP_003105081.2">
    <property type="nucleotide sequence ID" value="XM_003105033.2"/>
</dbReference>